<proteinExistence type="inferred from homology"/>
<evidence type="ECO:0000313" key="16">
    <source>
        <dbReference type="Proteomes" id="UP001152797"/>
    </source>
</evidence>
<dbReference type="Gene3D" id="1.10.510.10">
    <property type="entry name" value="Transferase(Phosphotransferase) domain 1"/>
    <property type="match status" value="1"/>
</dbReference>
<dbReference type="PROSITE" id="PS00107">
    <property type="entry name" value="PROTEIN_KINASE_ATP"/>
    <property type="match status" value="1"/>
</dbReference>
<dbReference type="Pfam" id="PF13499">
    <property type="entry name" value="EF-hand_7"/>
    <property type="match status" value="1"/>
</dbReference>
<evidence type="ECO:0000313" key="15">
    <source>
        <dbReference type="EMBL" id="CAL4762023.1"/>
    </source>
</evidence>
<evidence type="ECO:0000259" key="12">
    <source>
        <dbReference type="PROSITE" id="PS50222"/>
    </source>
</evidence>
<dbReference type="SUPFAM" id="SSF47473">
    <property type="entry name" value="EF-hand"/>
    <property type="match status" value="1"/>
</dbReference>
<evidence type="ECO:0000256" key="2">
    <source>
        <dbReference type="ARBA" id="ARBA00011245"/>
    </source>
</evidence>
<dbReference type="OrthoDB" id="40902at2759"/>
<dbReference type="InterPro" id="IPR018247">
    <property type="entry name" value="EF_Hand_1_Ca_BS"/>
</dbReference>
<dbReference type="PANTHER" id="PTHR24349">
    <property type="entry name" value="SERINE/THREONINE-PROTEIN KINASE"/>
    <property type="match status" value="1"/>
</dbReference>
<dbReference type="Gene3D" id="1.10.238.10">
    <property type="entry name" value="EF-hand"/>
    <property type="match status" value="1"/>
</dbReference>
<keyword evidence="6" id="KW-0418">Kinase</keyword>
<dbReference type="GO" id="GO:0005524">
    <property type="term" value="F:ATP binding"/>
    <property type="evidence" value="ECO:0007669"/>
    <property type="project" value="UniProtKB-UniRule"/>
</dbReference>
<reference evidence="13" key="1">
    <citation type="submission" date="2022-10" db="EMBL/GenBank/DDBJ databases">
        <authorList>
            <person name="Chen Y."/>
            <person name="Dougan E. K."/>
            <person name="Chan C."/>
            <person name="Rhodes N."/>
            <person name="Thang M."/>
        </authorList>
    </citation>
    <scope>NUCLEOTIDE SEQUENCE</scope>
</reference>
<dbReference type="Proteomes" id="UP001152797">
    <property type="component" value="Unassembled WGS sequence"/>
</dbReference>
<sequence length="563" mass="64049">MYSCSCCSGLWATLQETWSSKPRWAIQAEDLRRLKAPNPMSAFMRYHDAGGRRLEDDYELQDKVLGTGMSGSVQLVASTVDGSYYALKTYDKDSMNLSRYKLLKQEVEIYLSVDHPNIARLIDVYEWDEGIALIMEYCSGGELQQRWETEAYEEQDVIEATKQMLYAVNYLHAHNICHRDLKLENFLYESPNKNASLKLIDFGLSIALDDEEMTMKSSVGTLLYCSPDVISGKAYTSKCDLWSLGVIVFMLLSGRPPYVTSMGHERLRKDISRAKVQWDRLQDSISPEARDFVQKLLVLDPSQRMDAASALEHPWLASKVREPNAGPHLGGDVLVALKQYMKQSKLQRLLLHLLAQELGPEEAKEMRELFLRIDSDERGTIRLDDLKAAMRQRQAAKGGFMSLRRLTSPNLSPSSNKSEEQAEQLFEMLDANGDEEVHYSDFLAATVNVRGRWRRETLRKIFNRIDRDGSGTISVSEVQRIVAQSCEDGSVETFLKESKVALNSSGEISFEAFVELFERKDLSITGSPSSPKGVLKAYAWDESPRRRMKAKMKRFSRSESEPF</sequence>
<feature type="domain" description="EF-hand" evidence="12">
    <location>
        <begin position="453"/>
        <end position="488"/>
    </location>
</feature>
<dbReference type="InterPro" id="IPR008271">
    <property type="entry name" value="Ser/Thr_kinase_AS"/>
</dbReference>
<feature type="binding site" evidence="10">
    <location>
        <position position="88"/>
    </location>
    <ligand>
        <name>ATP</name>
        <dbReference type="ChEBI" id="CHEBI:30616"/>
    </ligand>
</feature>
<comment type="caution">
    <text evidence="13">The sequence shown here is derived from an EMBL/GenBank/DDBJ whole genome shotgun (WGS) entry which is preliminary data.</text>
</comment>
<dbReference type="PROSITE" id="PS00018">
    <property type="entry name" value="EF_HAND_1"/>
    <property type="match status" value="1"/>
</dbReference>
<dbReference type="InterPro" id="IPR002048">
    <property type="entry name" value="EF_hand_dom"/>
</dbReference>
<keyword evidence="4" id="KW-0808">Transferase</keyword>
<dbReference type="CDD" id="cd05117">
    <property type="entry name" value="STKc_CAMK"/>
    <property type="match status" value="1"/>
</dbReference>
<evidence type="ECO:0000313" key="13">
    <source>
        <dbReference type="EMBL" id="CAI3974711.1"/>
    </source>
</evidence>
<dbReference type="GO" id="GO:0004674">
    <property type="term" value="F:protein serine/threonine kinase activity"/>
    <property type="evidence" value="ECO:0007669"/>
    <property type="project" value="UniProtKB-KW"/>
</dbReference>
<feature type="domain" description="EF-hand" evidence="12">
    <location>
        <begin position="361"/>
        <end position="396"/>
    </location>
</feature>
<comment type="similarity">
    <text evidence="9">Belongs to the protein kinase superfamily. Ser/Thr protein kinase family. CDPK subfamily.</text>
</comment>
<dbReference type="Pfam" id="PF13405">
    <property type="entry name" value="EF-hand_6"/>
    <property type="match status" value="1"/>
</dbReference>
<dbReference type="InterPro" id="IPR011992">
    <property type="entry name" value="EF-hand-dom_pair"/>
</dbReference>
<dbReference type="EMBL" id="CAMXCT030000152">
    <property type="protein sequence ID" value="CAL4762023.1"/>
    <property type="molecule type" value="Genomic_DNA"/>
</dbReference>
<comment type="subunit">
    <text evidence="2">Monomer.</text>
</comment>
<evidence type="ECO:0000256" key="6">
    <source>
        <dbReference type="ARBA" id="ARBA00022777"/>
    </source>
</evidence>
<accession>A0A9P1BMU2</accession>
<dbReference type="CDD" id="cd00051">
    <property type="entry name" value="EFh"/>
    <property type="match status" value="1"/>
</dbReference>
<evidence type="ECO:0000256" key="7">
    <source>
        <dbReference type="ARBA" id="ARBA00022837"/>
    </source>
</evidence>
<evidence type="ECO:0000256" key="1">
    <source>
        <dbReference type="ARBA" id="ARBA00001946"/>
    </source>
</evidence>
<dbReference type="PROSITE" id="PS50222">
    <property type="entry name" value="EF_HAND_2"/>
    <property type="match status" value="3"/>
</dbReference>
<evidence type="ECO:0000256" key="3">
    <source>
        <dbReference type="ARBA" id="ARBA00022527"/>
    </source>
</evidence>
<organism evidence="13">
    <name type="scientific">Cladocopium goreaui</name>
    <dbReference type="NCBI Taxonomy" id="2562237"/>
    <lineage>
        <taxon>Eukaryota</taxon>
        <taxon>Sar</taxon>
        <taxon>Alveolata</taxon>
        <taxon>Dinophyceae</taxon>
        <taxon>Suessiales</taxon>
        <taxon>Symbiodiniaceae</taxon>
        <taxon>Cladocopium</taxon>
    </lineage>
</organism>
<keyword evidence="5 10" id="KW-0547">Nucleotide-binding</keyword>
<feature type="domain" description="Protein kinase" evidence="11">
    <location>
        <begin position="59"/>
        <end position="316"/>
    </location>
</feature>
<dbReference type="InterPro" id="IPR017441">
    <property type="entry name" value="Protein_kinase_ATP_BS"/>
</dbReference>
<dbReference type="FunFam" id="1.10.510.10:FF:000571">
    <property type="entry name" value="Maternal embryonic leucine zipper kinase"/>
    <property type="match status" value="1"/>
</dbReference>
<evidence type="ECO:0000259" key="11">
    <source>
        <dbReference type="PROSITE" id="PS50011"/>
    </source>
</evidence>
<dbReference type="EMBL" id="CAMXCT020000152">
    <property type="protein sequence ID" value="CAL1128086.1"/>
    <property type="molecule type" value="Genomic_DNA"/>
</dbReference>
<dbReference type="EMBL" id="CAMXCT010000152">
    <property type="protein sequence ID" value="CAI3974711.1"/>
    <property type="molecule type" value="Genomic_DNA"/>
</dbReference>
<name>A0A9P1BMU2_9DINO</name>
<dbReference type="SMART" id="SM00220">
    <property type="entry name" value="S_TKc"/>
    <property type="match status" value="1"/>
</dbReference>
<evidence type="ECO:0000256" key="4">
    <source>
        <dbReference type="ARBA" id="ARBA00022679"/>
    </source>
</evidence>
<dbReference type="PROSITE" id="PS00108">
    <property type="entry name" value="PROTEIN_KINASE_ST"/>
    <property type="match status" value="1"/>
</dbReference>
<protein>
    <submittedName>
        <fullName evidence="15">Calmodulin</fullName>
    </submittedName>
</protein>
<dbReference type="AlphaFoldDB" id="A0A9P1BMU2"/>
<evidence type="ECO:0000256" key="10">
    <source>
        <dbReference type="PROSITE-ProRule" id="PRU10141"/>
    </source>
</evidence>
<dbReference type="SMART" id="SM00054">
    <property type="entry name" value="EFh"/>
    <property type="match status" value="3"/>
</dbReference>
<dbReference type="GO" id="GO:0005509">
    <property type="term" value="F:calcium ion binding"/>
    <property type="evidence" value="ECO:0007669"/>
    <property type="project" value="InterPro"/>
</dbReference>
<keyword evidence="7" id="KW-0106">Calcium</keyword>
<dbReference type="InterPro" id="IPR050205">
    <property type="entry name" value="CDPK_Ser/Thr_kinases"/>
</dbReference>
<dbReference type="SUPFAM" id="SSF56112">
    <property type="entry name" value="Protein kinase-like (PK-like)"/>
    <property type="match status" value="1"/>
</dbReference>
<dbReference type="Gene3D" id="3.30.200.20">
    <property type="entry name" value="Phosphorylase Kinase, domain 1"/>
    <property type="match status" value="1"/>
</dbReference>
<evidence type="ECO:0000256" key="5">
    <source>
        <dbReference type="ARBA" id="ARBA00022741"/>
    </source>
</evidence>
<dbReference type="PROSITE" id="PS50011">
    <property type="entry name" value="PROTEIN_KINASE_DOM"/>
    <property type="match status" value="1"/>
</dbReference>
<feature type="domain" description="EF-hand" evidence="12">
    <location>
        <begin position="417"/>
        <end position="452"/>
    </location>
</feature>
<keyword evidence="16" id="KW-1185">Reference proteome</keyword>
<dbReference type="InterPro" id="IPR000719">
    <property type="entry name" value="Prot_kinase_dom"/>
</dbReference>
<keyword evidence="8 10" id="KW-0067">ATP-binding</keyword>
<dbReference type="Pfam" id="PF00069">
    <property type="entry name" value="Pkinase"/>
    <property type="match status" value="1"/>
</dbReference>
<keyword evidence="3" id="KW-0723">Serine/threonine-protein kinase</keyword>
<dbReference type="InterPro" id="IPR011009">
    <property type="entry name" value="Kinase-like_dom_sf"/>
</dbReference>
<evidence type="ECO:0000256" key="9">
    <source>
        <dbReference type="ARBA" id="ARBA00024334"/>
    </source>
</evidence>
<reference evidence="14" key="2">
    <citation type="submission" date="2024-04" db="EMBL/GenBank/DDBJ databases">
        <authorList>
            <person name="Chen Y."/>
            <person name="Shah S."/>
            <person name="Dougan E. K."/>
            <person name="Thang M."/>
            <person name="Chan C."/>
        </authorList>
    </citation>
    <scope>NUCLEOTIDE SEQUENCE [LARGE SCALE GENOMIC DNA]</scope>
</reference>
<comment type="cofactor">
    <cofactor evidence="1">
        <name>Mg(2+)</name>
        <dbReference type="ChEBI" id="CHEBI:18420"/>
    </cofactor>
</comment>
<evidence type="ECO:0000256" key="8">
    <source>
        <dbReference type="ARBA" id="ARBA00022840"/>
    </source>
</evidence>
<evidence type="ECO:0000313" key="14">
    <source>
        <dbReference type="EMBL" id="CAL1128086.1"/>
    </source>
</evidence>
<gene>
    <name evidence="13" type="ORF">C1SCF055_LOCUS3094</name>
</gene>